<evidence type="ECO:0000256" key="1">
    <source>
        <dbReference type="PROSITE-ProRule" id="PRU01360"/>
    </source>
</evidence>
<comment type="similarity">
    <text evidence="1 2">Belongs to the TonB-dependent receptor family.</text>
</comment>
<keyword evidence="1" id="KW-0998">Cell outer membrane</keyword>
<evidence type="ECO:0000313" key="7">
    <source>
        <dbReference type="Proteomes" id="UP000199116"/>
    </source>
</evidence>
<dbReference type="SUPFAM" id="SSF56935">
    <property type="entry name" value="Porins"/>
    <property type="match status" value="1"/>
</dbReference>
<dbReference type="Pfam" id="PF13715">
    <property type="entry name" value="CarbopepD_reg_2"/>
    <property type="match status" value="1"/>
</dbReference>
<keyword evidence="1" id="KW-0813">Transport</keyword>
<gene>
    <name evidence="6" type="ORF">SAMN04488033_10472</name>
</gene>
<evidence type="ECO:0000256" key="2">
    <source>
        <dbReference type="RuleBase" id="RU003357"/>
    </source>
</evidence>
<evidence type="ECO:0000313" key="6">
    <source>
        <dbReference type="EMBL" id="SFF68333.1"/>
    </source>
</evidence>
<dbReference type="Pfam" id="PF07715">
    <property type="entry name" value="Plug"/>
    <property type="match status" value="1"/>
</dbReference>
<organism evidence="6 7">
    <name type="scientific">Salegentibacter agarivorans</name>
    <dbReference type="NCBI Taxonomy" id="345907"/>
    <lineage>
        <taxon>Bacteria</taxon>
        <taxon>Pseudomonadati</taxon>
        <taxon>Bacteroidota</taxon>
        <taxon>Flavobacteriia</taxon>
        <taxon>Flavobacteriales</taxon>
        <taxon>Flavobacteriaceae</taxon>
        <taxon>Salegentibacter</taxon>
    </lineage>
</organism>
<dbReference type="AlphaFoldDB" id="A0A1I2KP87"/>
<dbReference type="InterPro" id="IPR008969">
    <property type="entry name" value="CarboxyPept-like_regulatory"/>
</dbReference>
<dbReference type="Proteomes" id="UP000199116">
    <property type="component" value="Unassembled WGS sequence"/>
</dbReference>
<protein>
    <submittedName>
        <fullName evidence="6">TonB-linked outer membrane protein, SusC/RagA family</fullName>
    </submittedName>
</protein>
<dbReference type="NCBIfam" id="TIGR04057">
    <property type="entry name" value="SusC_RagA_signa"/>
    <property type="match status" value="1"/>
</dbReference>
<dbReference type="InterPro" id="IPR023997">
    <property type="entry name" value="TonB-dep_OMP_SusC/RagA_CS"/>
</dbReference>
<keyword evidence="7" id="KW-1185">Reference proteome</keyword>
<dbReference type="PROSITE" id="PS52016">
    <property type="entry name" value="TONB_DEPENDENT_REC_3"/>
    <property type="match status" value="1"/>
</dbReference>
<dbReference type="SUPFAM" id="SSF49464">
    <property type="entry name" value="Carboxypeptidase regulatory domain-like"/>
    <property type="match status" value="1"/>
</dbReference>
<dbReference type="InterPro" id="IPR012910">
    <property type="entry name" value="Plug_dom"/>
</dbReference>
<evidence type="ECO:0000259" key="5">
    <source>
        <dbReference type="Pfam" id="PF07715"/>
    </source>
</evidence>
<dbReference type="InterPro" id="IPR037066">
    <property type="entry name" value="Plug_dom_sf"/>
</dbReference>
<keyword evidence="3" id="KW-0732">Signal</keyword>
<reference evidence="7" key="1">
    <citation type="submission" date="2016-10" db="EMBL/GenBank/DDBJ databases">
        <authorList>
            <person name="Varghese N."/>
            <person name="Submissions S."/>
        </authorList>
    </citation>
    <scope>NUCLEOTIDE SEQUENCE [LARGE SCALE GENOMIC DNA]</scope>
    <source>
        <strain evidence="7">DSM 23515</strain>
    </source>
</reference>
<dbReference type="InterPro" id="IPR039426">
    <property type="entry name" value="TonB-dep_rcpt-like"/>
</dbReference>
<keyword evidence="2" id="KW-0798">TonB box</keyword>
<sequence length="1057" mass="116354">MKKVLLIILSFSLFNSHLLAQEARIEVDGVVTDPSGMPLPGVNVIEKGTSNGVVTDFDGEFSIDVLPGAVLIFSYLSYETAEREVDGQTQFNITLEPSASALEEVVVVGYGTQKRTKITSAVSSVDDDYLEQQPTANVTQALQGSAAGVTTVASVTPGGDAEIRIRGMGTINNNDPLWVIDGVFGAPPPPPNQIKSIEILKDAASTAIYGARGANGVILVTTKTGKKNQPAQVEVSLRTGFNAPSAKYEFMTDPQLLGQMLWLEYTNDGLPTTNPHYGSGSEPILSDYLFPNGASIGDPNVDPSLYNQQTYPITRSNSIGTDWLEEIYHNGIIQDYSFSVNGGSDQTTYSFQGSYLDEEGILKNTSFQRASLRANIDSQLNNWLTIGERLGVTVSQGNGWRGNNSHENLFNQIYKLNPILPVYDIAGNYAGGIVGGLGFDGPNPVGFLDRSSSNRNRTYDITSNIYAQISLIEGLSFKTLFGYNARLHDSYNPSFPAWENINGARGTTLGERRSTNTTWNWTNTLNYQKTFAEDHDIDLLVGIEAIESDFSFISASRQEYFSTDPDFLVLDAGASNQLNNGNGSEWSLFSYFTRLQYSFIDRYLFNFTLRRDGSSRFGENHRYGVFPAASLGWIVSQENFLTDSNWLNYLKIRGSWGESGNDQIGNYNSFSTFTSSLGNSYYAIGGSDNSITQGYQSASIGNPNAKWETTVSTNIAFDATLFQGLDLSVDLWQKNTEDMLFPVAIPLVSGSASPPSVNIGSMTNKGIDISLGFKDNLFNGELQYNLSGTFTAYKNEVTKLSNNENEFIQGFPVRQQVYTRTEVGRAFPEYYGYIVDGIFQTQEEAEAHPTNGTYNEPGNLKIRDVNEDGVISPEDRTYIGSPHPDFTTGLRMGLQFKNFDFAATFYASVGNDIANYTNRFIRYGAFSGPNSPDRLFRSWGSPYLQNNNDAIFPKASSSTSFEQNASTEYIEDGSYLRLQNLQLGYNIPTNLISSFNINELRIYALAANLFTITNYSGLDPEISAKRDGGVAQEIDRGVDVGTWPVSKQFMFGLNISF</sequence>
<dbReference type="EMBL" id="FOOH01000004">
    <property type="protein sequence ID" value="SFF68333.1"/>
    <property type="molecule type" value="Genomic_DNA"/>
</dbReference>
<keyword evidence="1 2" id="KW-0472">Membrane</keyword>
<dbReference type="RefSeq" id="WP_093303162.1">
    <property type="nucleotide sequence ID" value="NZ_FOOH01000004.1"/>
</dbReference>
<feature type="domain" description="TonB-dependent receptor plug" evidence="5">
    <location>
        <begin position="116"/>
        <end position="217"/>
    </location>
</feature>
<dbReference type="GO" id="GO:0009279">
    <property type="term" value="C:cell outer membrane"/>
    <property type="evidence" value="ECO:0007669"/>
    <property type="project" value="UniProtKB-SubCell"/>
</dbReference>
<proteinExistence type="inferred from homology"/>
<keyword evidence="1" id="KW-1134">Transmembrane beta strand</keyword>
<feature type="chain" id="PRO_5011549479" evidence="3">
    <location>
        <begin position="21"/>
        <end position="1057"/>
    </location>
</feature>
<accession>A0A1I2KP87</accession>
<dbReference type="Gene3D" id="2.170.130.10">
    <property type="entry name" value="TonB-dependent receptor, plug domain"/>
    <property type="match status" value="1"/>
</dbReference>
<dbReference type="InterPro" id="IPR000531">
    <property type="entry name" value="Beta-barrel_TonB"/>
</dbReference>
<dbReference type="Gene3D" id="2.60.40.1120">
    <property type="entry name" value="Carboxypeptidase-like, regulatory domain"/>
    <property type="match status" value="1"/>
</dbReference>
<feature type="domain" description="TonB-dependent receptor-like beta-barrel" evidence="4">
    <location>
        <begin position="403"/>
        <end position="997"/>
    </location>
</feature>
<dbReference type="InterPro" id="IPR023996">
    <property type="entry name" value="TonB-dep_OMP_SusC/RagA"/>
</dbReference>
<evidence type="ECO:0000259" key="4">
    <source>
        <dbReference type="Pfam" id="PF00593"/>
    </source>
</evidence>
<keyword evidence="1" id="KW-0812">Transmembrane</keyword>
<feature type="signal peptide" evidence="3">
    <location>
        <begin position="1"/>
        <end position="20"/>
    </location>
</feature>
<evidence type="ECO:0000256" key="3">
    <source>
        <dbReference type="SAM" id="SignalP"/>
    </source>
</evidence>
<dbReference type="Pfam" id="PF00593">
    <property type="entry name" value="TonB_dep_Rec_b-barrel"/>
    <property type="match status" value="1"/>
</dbReference>
<name>A0A1I2KP87_9FLAO</name>
<comment type="subcellular location">
    <subcellularLocation>
        <location evidence="1">Cell outer membrane</location>
        <topology evidence="1">Multi-pass membrane protein</topology>
    </subcellularLocation>
</comment>
<dbReference type="NCBIfam" id="TIGR04056">
    <property type="entry name" value="OMP_RagA_SusC"/>
    <property type="match status" value="1"/>
</dbReference>